<gene>
    <name evidence="2" type="ORF">Tco_1005176</name>
</gene>
<dbReference type="EMBL" id="BQNB010017306">
    <property type="protein sequence ID" value="GJT61643.1"/>
    <property type="molecule type" value="Genomic_DNA"/>
</dbReference>
<evidence type="ECO:0000256" key="1">
    <source>
        <dbReference type="SAM" id="MobiDB-lite"/>
    </source>
</evidence>
<evidence type="ECO:0000313" key="3">
    <source>
        <dbReference type="Proteomes" id="UP001151760"/>
    </source>
</evidence>
<feature type="compositionally biased region" description="Acidic residues" evidence="1">
    <location>
        <begin position="103"/>
        <end position="124"/>
    </location>
</feature>
<proteinExistence type="predicted"/>
<accession>A0ABQ5FF33</accession>
<reference evidence="2" key="2">
    <citation type="submission" date="2022-01" db="EMBL/GenBank/DDBJ databases">
        <authorList>
            <person name="Yamashiro T."/>
            <person name="Shiraishi A."/>
            <person name="Satake H."/>
            <person name="Nakayama K."/>
        </authorList>
    </citation>
    <scope>NUCLEOTIDE SEQUENCE</scope>
</reference>
<keyword evidence="3" id="KW-1185">Reference proteome</keyword>
<evidence type="ECO:0000313" key="2">
    <source>
        <dbReference type="EMBL" id="GJT61643.1"/>
    </source>
</evidence>
<protein>
    <submittedName>
        <fullName evidence="2">Uncharacterized protein</fullName>
    </submittedName>
</protein>
<organism evidence="2 3">
    <name type="scientific">Tanacetum coccineum</name>
    <dbReference type="NCBI Taxonomy" id="301880"/>
    <lineage>
        <taxon>Eukaryota</taxon>
        <taxon>Viridiplantae</taxon>
        <taxon>Streptophyta</taxon>
        <taxon>Embryophyta</taxon>
        <taxon>Tracheophyta</taxon>
        <taxon>Spermatophyta</taxon>
        <taxon>Magnoliopsida</taxon>
        <taxon>eudicotyledons</taxon>
        <taxon>Gunneridae</taxon>
        <taxon>Pentapetalae</taxon>
        <taxon>asterids</taxon>
        <taxon>campanulids</taxon>
        <taxon>Asterales</taxon>
        <taxon>Asteraceae</taxon>
        <taxon>Asteroideae</taxon>
        <taxon>Anthemideae</taxon>
        <taxon>Anthemidinae</taxon>
        <taxon>Tanacetum</taxon>
    </lineage>
</organism>
<name>A0ABQ5FF33_9ASTR</name>
<reference evidence="2" key="1">
    <citation type="journal article" date="2022" name="Int. J. Mol. Sci.">
        <title>Draft Genome of Tanacetum Coccineum: Genomic Comparison of Closely Related Tanacetum-Family Plants.</title>
        <authorList>
            <person name="Yamashiro T."/>
            <person name="Shiraishi A."/>
            <person name="Nakayama K."/>
            <person name="Satake H."/>
        </authorList>
    </citation>
    <scope>NUCLEOTIDE SEQUENCE</scope>
</reference>
<sequence length="124" mass="13918">MSNRHQELASPEANNFCKELDSLKQTTLAEDISNPLIVSSLLKTIWLSVYHVIAMKHWLFESKRLLVKKYQQRLWLLKIQDLFSKGSNIESSPEFGGASESGGCEDDEPGGDEDGDEDEEDGDS</sequence>
<comment type="caution">
    <text evidence="2">The sequence shown here is derived from an EMBL/GenBank/DDBJ whole genome shotgun (WGS) entry which is preliminary data.</text>
</comment>
<feature type="region of interest" description="Disordered" evidence="1">
    <location>
        <begin position="90"/>
        <end position="124"/>
    </location>
</feature>
<dbReference type="Proteomes" id="UP001151760">
    <property type="component" value="Unassembled WGS sequence"/>
</dbReference>